<dbReference type="EMBL" id="JADEXQ010000063">
    <property type="protein sequence ID" value="MBE9031439.1"/>
    <property type="molecule type" value="Genomic_DNA"/>
</dbReference>
<dbReference type="Proteomes" id="UP000625316">
    <property type="component" value="Unassembled WGS sequence"/>
</dbReference>
<accession>A0A928VSK2</accession>
<dbReference type="Gene3D" id="3.60.21.70">
    <property type="entry name" value="PhoD-like phosphatase"/>
    <property type="match status" value="1"/>
</dbReference>
<dbReference type="PANTHER" id="PTHR37031">
    <property type="entry name" value="METALLOPHOSPHATASE BINDING DOMAIN PROTEIN"/>
    <property type="match status" value="1"/>
</dbReference>
<evidence type="ECO:0000313" key="2">
    <source>
        <dbReference type="EMBL" id="MBE9031439.1"/>
    </source>
</evidence>
<organism evidence="2 3">
    <name type="scientific">Romeriopsis navalis LEGE 11480</name>
    <dbReference type="NCBI Taxonomy" id="2777977"/>
    <lineage>
        <taxon>Bacteria</taxon>
        <taxon>Bacillati</taxon>
        <taxon>Cyanobacteriota</taxon>
        <taxon>Cyanophyceae</taxon>
        <taxon>Leptolyngbyales</taxon>
        <taxon>Leptolyngbyaceae</taxon>
        <taxon>Romeriopsis</taxon>
        <taxon>Romeriopsis navalis</taxon>
    </lineage>
</organism>
<dbReference type="AlphaFoldDB" id="A0A928VSK2"/>
<evidence type="ECO:0000313" key="3">
    <source>
        <dbReference type="Proteomes" id="UP000625316"/>
    </source>
</evidence>
<feature type="compositionally biased region" description="Basic and acidic residues" evidence="1">
    <location>
        <begin position="817"/>
        <end position="828"/>
    </location>
</feature>
<dbReference type="RefSeq" id="WP_264326266.1">
    <property type="nucleotide sequence ID" value="NZ_JADEXQ010000063.1"/>
</dbReference>
<dbReference type="InterPro" id="IPR029052">
    <property type="entry name" value="Metallo-depent_PP-like"/>
</dbReference>
<keyword evidence="3" id="KW-1185">Reference proteome</keyword>
<feature type="region of interest" description="Disordered" evidence="1">
    <location>
        <begin position="809"/>
        <end position="828"/>
    </location>
</feature>
<dbReference type="InterPro" id="IPR038607">
    <property type="entry name" value="PhoD-like_sf"/>
</dbReference>
<proteinExistence type="predicted"/>
<name>A0A928VSK2_9CYAN</name>
<gene>
    <name evidence="2" type="ORF">IQ266_17025</name>
</gene>
<dbReference type="SUPFAM" id="SSF56300">
    <property type="entry name" value="Metallo-dependent phosphatases"/>
    <property type="match status" value="1"/>
</dbReference>
<reference evidence="2" key="1">
    <citation type="submission" date="2020-10" db="EMBL/GenBank/DDBJ databases">
        <authorList>
            <person name="Castelo-Branco R."/>
            <person name="Eusebio N."/>
            <person name="Adriana R."/>
            <person name="Vieira A."/>
            <person name="Brugerolle De Fraissinette N."/>
            <person name="Rezende De Castro R."/>
            <person name="Schneider M.P."/>
            <person name="Vasconcelos V."/>
            <person name="Leao P.N."/>
        </authorList>
    </citation>
    <scope>NUCLEOTIDE SEQUENCE</scope>
    <source>
        <strain evidence="2">LEGE 11480</strain>
    </source>
</reference>
<dbReference type="PANTHER" id="PTHR37031:SF2">
    <property type="entry name" value="PHOD-LIKE PHOSPHATASE METALLOPHOSPHATASE DOMAIN-CONTAINING PROTEIN"/>
    <property type="match status" value="1"/>
</dbReference>
<comment type="caution">
    <text evidence="2">The sequence shown here is derived from an EMBL/GenBank/DDBJ whole genome shotgun (WGS) entry which is preliminary data.</text>
</comment>
<protein>
    <submittedName>
        <fullName evidence="2">PhoD-like phosphatase</fullName>
    </submittedName>
</protein>
<sequence length="828" mass="93027">MLRTTAKLDLTQLPLILSGPILRRTESTSVTVWLAVQRPCQVKLHVMPHEAIGTARPQLRGTASTIAIGKAIHILAITAYAVDEQRLTPNQLYAYDLVFQLLDDGESDTEVSLGEALRSSAFPDVAVSYFDHGLPTFALPPPDLNDVKVIHGSCRKVHDQGLDALPIIDQLLVAAADNPAQRPHQLFLTGDQIYGDEVAAPFLWGIQQFSPILFGWTEIIAEGADVIFAANLRPGKRQSTAEAQAGLTASLQGDEEKTNSHLLSFSEYCISYLFAWSECLWHLEFPQAESVGRKGQLARRWNQSIQHLASIAQSQSSVRRALANVPTYMIFDDHDVSDDWNLNQAWCLRVLGKSLGRQVVRNALSAYALFQAWGNTPEQFLPGTIGDQLLQAVQGWYKASGDSAAHLAIINQAIGMPLVDPLTDLPEFELVQDVLVLKRPPESLEWHYRIRATAYEVLVLDTRTQRGYPIDAPTDAPPQLLSPIGFQDQLHPMLQASQQEATQPDLQLTFVVAPTNVFTLEILDRLQALGQAQGKAFDMDIGDAWNLEGKARPQLLKALFQARSQIVVLSGDIHFGAALCVDYWATPNSDAKTWRKAADTPDAQLVQLIASAICNSEPVTAILHTKLKTLLLERRRYWVGYPQVGGETEITPLAWWDWLGCWQYLRLKYGRWFTGLKQHKLDEKIRQPLPSPHTAIDWGYSSRWLPRAASQQPDWEQSPKWLRNSLDVQAYAPNIWQRLWNSAWWQAGPEVVGLNNIGLVQFAWPDNSTAAPILLYDLYWYAPWQSPHIVYSRFQTPLRPHITTIDQVHQQNHRHRLDHESPKADPKS</sequence>
<evidence type="ECO:0000256" key="1">
    <source>
        <dbReference type="SAM" id="MobiDB-lite"/>
    </source>
</evidence>